<evidence type="ECO:0000256" key="4">
    <source>
        <dbReference type="HAMAP-Rule" id="MF_00682"/>
    </source>
</evidence>
<dbReference type="NCBIfam" id="NF002935">
    <property type="entry name" value="PRK03578.1"/>
    <property type="match status" value="1"/>
</dbReference>
<dbReference type="Gene3D" id="1.10.287.110">
    <property type="entry name" value="DnaJ domain"/>
    <property type="match status" value="1"/>
</dbReference>
<dbReference type="Pfam" id="PF07743">
    <property type="entry name" value="HSCB_C"/>
    <property type="match status" value="1"/>
</dbReference>
<dbReference type="AlphaFoldDB" id="A0A356LHK2"/>
<dbReference type="GO" id="GO:0044571">
    <property type="term" value="P:[2Fe-2S] cluster assembly"/>
    <property type="evidence" value="ECO:0007669"/>
    <property type="project" value="InterPro"/>
</dbReference>
<dbReference type="Gene3D" id="1.20.1280.20">
    <property type="entry name" value="HscB, C-terminal domain"/>
    <property type="match status" value="1"/>
</dbReference>
<accession>A0A356LHK2</accession>
<feature type="domain" description="J" evidence="5">
    <location>
        <begin position="16"/>
        <end position="90"/>
    </location>
</feature>
<dbReference type="SUPFAM" id="SSF46565">
    <property type="entry name" value="Chaperone J-domain"/>
    <property type="match status" value="1"/>
</dbReference>
<gene>
    <name evidence="4" type="primary">hscB</name>
    <name evidence="6" type="ORF">DD666_13355</name>
</gene>
<evidence type="ECO:0000313" key="7">
    <source>
        <dbReference type="Proteomes" id="UP000264036"/>
    </source>
</evidence>
<name>A0A356LHK2_9BURK</name>
<evidence type="ECO:0000256" key="3">
    <source>
        <dbReference type="ARBA" id="ARBA00025596"/>
    </source>
</evidence>
<dbReference type="InterPro" id="IPR036869">
    <property type="entry name" value="J_dom_sf"/>
</dbReference>
<dbReference type="GO" id="GO:1990230">
    <property type="term" value="C:iron-sulfur cluster transfer complex"/>
    <property type="evidence" value="ECO:0007669"/>
    <property type="project" value="TreeGrafter"/>
</dbReference>
<dbReference type="CDD" id="cd06257">
    <property type="entry name" value="DnaJ"/>
    <property type="match status" value="1"/>
</dbReference>
<dbReference type="InterPro" id="IPR036386">
    <property type="entry name" value="HscB_C_sf"/>
</dbReference>
<dbReference type="GO" id="GO:0006457">
    <property type="term" value="P:protein folding"/>
    <property type="evidence" value="ECO:0007669"/>
    <property type="project" value="UniProtKB-UniRule"/>
</dbReference>
<comment type="subunit">
    <text evidence="4">Interacts with HscA and stimulates its ATPase activity.</text>
</comment>
<sequence length="184" mass="20993">MRRIIYGVNVTEQAASHFSLFGLPEQFAVSLPDLEQTWKIVSARVHPDRYSTASAAEKRIAMQWSSRINEAYQVLKNPLARARYLCERAGADIGAENNTAMAPQFLMAQMEWHEALDELRDRPDAQRVREFLHTLEQAETDLYAQLQTLLDVQKDIPAATAKVREGMFISKIHQDAKALLRQPK</sequence>
<dbReference type="GO" id="GO:0051259">
    <property type="term" value="P:protein complex oligomerization"/>
    <property type="evidence" value="ECO:0007669"/>
    <property type="project" value="InterPro"/>
</dbReference>
<dbReference type="NCBIfam" id="TIGR00714">
    <property type="entry name" value="hscB"/>
    <property type="match status" value="1"/>
</dbReference>
<dbReference type="PANTHER" id="PTHR14021:SF15">
    <property type="entry name" value="IRON-SULFUR CLUSTER CO-CHAPERONE PROTEIN HSCB"/>
    <property type="match status" value="1"/>
</dbReference>
<reference evidence="6 7" key="1">
    <citation type="journal article" date="2018" name="Nat. Biotechnol.">
        <title>A standardized bacterial taxonomy based on genome phylogeny substantially revises the tree of life.</title>
        <authorList>
            <person name="Parks D.H."/>
            <person name="Chuvochina M."/>
            <person name="Waite D.W."/>
            <person name="Rinke C."/>
            <person name="Skarshewski A."/>
            <person name="Chaumeil P.A."/>
            <person name="Hugenholtz P."/>
        </authorList>
    </citation>
    <scope>NUCLEOTIDE SEQUENCE [LARGE SCALE GENOMIC DNA]</scope>
    <source>
        <strain evidence="6">UBA10707</strain>
    </source>
</reference>
<keyword evidence="2 4" id="KW-0143">Chaperone</keyword>
<dbReference type="InterPro" id="IPR004640">
    <property type="entry name" value="HscB"/>
</dbReference>
<dbReference type="SUPFAM" id="SSF47144">
    <property type="entry name" value="HSC20 (HSCB), C-terminal oligomerisation domain"/>
    <property type="match status" value="1"/>
</dbReference>
<organism evidence="6 7">
    <name type="scientific">Advenella kashmirensis</name>
    <dbReference type="NCBI Taxonomy" id="310575"/>
    <lineage>
        <taxon>Bacteria</taxon>
        <taxon>Pseudomonadati</taxon>
        <taxon>Pseudomonadota</taxon>
        <taxon>Betaproteobacteria</taxon>
        <taxon>Burkholderiales</taxon>
        <taxon>Alcaligenaceae</taxon>
    </lineage>
</organism>
<dbReference type="PROSITE" id="PS50076">
    <property type="entry name" value="DNAJ_2"/>
    <property type="match status" value="1"/>
</dbReference>
<dbReference type="GO" id="GO:0001671">
    <property type="term" value="F:ATPase activator activity"/>
    <property type="evidence" value="ECO:0007669"/>
    <property type="project" value="InterPro"/>
</dbReference>
<evidence type="ECO:0000313" key="6">
    <source>
        <dbReference type="EMBL" id="HBP30394.1"/>
    </source>
</evidence>
<protein>
    <recommendedName>
        <fullName evidence="4">Co-chaperone protein HscB homolog</fullName>
    </recommendedName>
</protein>
<dbReference type="InterPro" id="IPR001623">
    <property type="entry name" value="DnaJ_domain"/>
</dbReference>
<dbReference type="PANTHER" id="PTHR14021">
    <property type="entry name" value="IRON-SULFUR CLUSTER CO-CHAPERONE PROTEIN HSCB"/>
    <property type="match status" value="1"/>
</dbReference>
<evidence type="ECO:0000259" key="5">
    <source>
        <dbReference type="PROSITE" id="PS50076"/>
    </source>
</evidence>
<dbReference type="HAMAP" id="MF_00682">
    <property type="entry name" value="HscB"/>
    <property type="match status" value="1"/>
</dbReference>
<dbReference type="Proteomes" id="UP000264036">
    <property type="component" value="Unassembled WGS sequence"/>
</dbReference>
<comment type="caution">
    <text evidence="6">The sequence shown here is derived from an EMBL/GenBank/DDBJ whole genome shotgun (WGS) entry which is preliminary data.</text>
</comment>
<comment type="function">
    <text evidence="3 4">Co-chaperone involved in the maturation of iron-sulfur cluster-containing proteins. Seems to help targeting proteins to be folded toward HscA.</text>
</comment>
<evidence type="ECO:0000256" key="2">
    <source>
        <dbReference type="ARBA" id="ARBA00023186"/>
    </source>
</evidence>
<dbReference type="InterPro" id="IPR009073">
    <property type="entry name" value="HscB_oligo_C"/>
</dbReference>
<evidence type="ECO:0000256" key="1">
    <source>
        <dbReference type="ARBA" id="ARBA00010476"/>
    </source>
</evidence>
<dbReference type="GO" id="GO:0051087">
    <property type="term" value="F:protein-folding chaperone binding"/>
    <property type="evidence" value="ECO:0007669"/>
    <property type="project" value="InterPro"/>
</dbReference>
<proteinExistence type="inferred from homology"/>
<dbReference type="EMBL" id="DOEK01000029">
    <property type="protein sequence ID" value="HBP30394.1"/>
    <property type="molecule type" value="Genomic_DNA"/>
</dbReference>
<comment type="similarity">
    <text evidence="1 4">Belongs to the HscB family.</text>
</comment>